<dbReference type="GeneID" id="14212720"/>
<evidence type="ECO:0000256" key="1">
    <source>
        <dbReference type="ARBA" id="ARBA00022490"/>
    </source>
</evidence>
<name>L0ACL5_CALLD</name>
<dbReference type="PRINTS" id="PR02008">
    <property type="entry name" value="RCMTFAMILY"/>
</dbReference>
<dbReference type="Pfam" id="PF17125">
    <property type="entry name" value="Methyltr_RsmF_N"/>
    <property type="match status" value="1"/>
</dbReference>
<dbReference type="KEGG" id="clg:Calag_1460"/>
<keyword evidence="5" id="KW-0694">RNA-binding</keyword>
<keyword evidence="8" id="KW-1185">Reference proteome</keyword>
<dbReference type="InParanoid" id="L0ACL5"/>
<dbReference type="RefSeq" id="WP_015233061.1">
    <property type="nucleotide sequence ID" value="NC_019791.1"/>
</dbReference>
<proteinExistence type="predicted"/>
<dbReference type="Pfam" id="PF01189">
    <property type="entry name" value="Methyltr_RsmB-F"/>
    <property type="match status" value="1"/>
</dbReference>
<keyword evidence="4" id="KW-0949">S-adenosyl-L-methionine</keyword>
<dbReference type="FunCoup" id="L0ACL5">
    <property type="interactions" value="104"/>
</dbReference>
<dbReference type="STRING" id="1056495.Calag_1460"/>
<gene>
    <name evidence="7" type="ordered locus">Calag_1460</name>
</gene>
<evidence type="ECO:0000259" key="6">
    <source>
        <dbReference type="PROSITE" id="PS51686"/>
    </source>
</evidence>
<dbReference type="SUPFAM" id="SSF53335">
    <property type="entry name" value="S-adenosyl-L-methionine-dependent methyltransferases"/>
    <property type="match status" value="1"/>
</dbReference>
<dbReference type="GO" id="GO:0003723">
    <property type="term" value="F:RNA binding"/>
    <property type="evidence" value="ECO:0007669"/>
    <property type="project" value="UniProtKB-KW"/>
</dbReference>
<dbReference type="InterPro" id="IPR031341">
    <property type="entry name" value="Methyltr_RsmF_N"/>
</dbReference>
<dbReference type="GO" id="GO:0016428">
    <property type="term" value="F:tRNA (cytidine-5-)-methyltransferase activity"/>
    <property type="evidence" value="ECO:0007669"/>
    <property type="project" value="TreeGrafter"/>
</dbReference>
<dbReference type="PANTHER" id="PTHR22807:SF74">
    <property type="entry name" value="TRNA (CYTOSINE(48)-C(5))-METHYLTRANSFERASE"/>
    <property type="match status" value="1"/>
</dbReference>
<organism evidence="7 8">
    <name type="scientific">Caldisphaera lagunensis (strain DSM 15908 / JCM 11604 / ANMR 0165 / IC-154)</name>
    <dbReference type="NCBI Taxonomy" id="1056495"/>
    <lineage>
        <taxon>Archaea</taxon>
        <taxon>Thermoproteota</taxon>
        <taxon>Thermoprotei</taxon>
        <taxon>Acidilobales</taxon>
        <taxon>Caldisphaeraceae</taxon>
        <taxon>Caldisphaera</taxon>
    </lineage>
</organism>
<dbReference type="Gene3D" id="3.30.70.1170">
    <property type="entry name" value="Sun protein, domain 3"/>
    <property type="match status" value="1"/>
</dbReference>
<dbReference type="PROSITE" id="PS51686">
    <property type="entry name" value="SAM_MT_RSMB_NOP"/>
    <property type="match status" value="1"/>
</dbReference>
<dbReference type="OrthoDB" id="14725at2157"/>
<dbReference type="NCBIfam" id="TIGR00446">
    <property type="entry name" value="nop2p"/>
    <property type="match status" value="1"/>
</dbReference>
<evidence type="ECO:0000256" key="2">
    <source>
        <dbReference type="ARBA" id="ARBA00022603"/>
    </source>
</evidence>
<dbReference type="HOGENOM" id="CLU_005316_7_0_2"/>
<dbReference type="InterPro" id="IPR029063">
    <property type="entry name" value="SAM-dependent_MTases_sf"/>
</dbReference>
<dbReference type="InterPro" id="IPR011023">
    <property type="entry name" value="Nop2p"/>
</dbReference>
<dbReference type="eggNOG" id="arCOG00973">
    <property type="taxonomic scope" value="Archaea"/>
</dbReference>
<evidence type="ECO:0000256" key="4">
    <source>
        <dbReference type="ARBA" id="ARBA00022691"/>
    </source>
</evidence>
<dbReference type="InterPro" id="IPR001678">
    <property type="entry name" value="MeTrfase_RsmB-F_NOP2_dom"/>
</dbReference>
<dbReference type="Proteomes" id="UP000010469">
    <property type="component" value="Chromosome"/>
</dbReference>
<feature type="domain" description="SAM-dependent MTase RsmB/NOP-type" evidence="6">
    <location>
        <begin position="48"/>
        <end position="328"/>
    </location>
</feature>
<protein>
    <submittedName>
        <fullName evidence="7">tRNA/rRNA cytosine-C5-methylase</fullName>
    </submittedName>
</protein>
<evidence type="ECO:0000313" key="8">
    <source>
        <dbReference type="Proteomes" id="UP000010469"/>
    </source>
</evidence>
<evidence type="ECO:0000256" key="3">
    <source>
        <dbReference type="ARBA" id="ARBA00022679"/>
    </source>
</evidence>
<accession>L0ACL5</accession>
<keyword evidence="3" id="KW-0808">Transferase</keyword>
<evidence type="ECO:0000256" key="5">
    <source>
        <dbReference type="ARBA" id="ARBA00022884"/>
    </source>
</evidence>
<dbReference type="Gene3D" id="3.40.50.150">
    <property type="entry name" value="Vaccinia Virus protein VP39"/>
    <property type="match status" value="1"/>
</dbReference>
<keyword evidence="2 7" id="KW-0489">Methyltransferase</keyword>
<dbReference type="InterPro" id="IPR049560">
    <property type="entry name" value="MeTrfase_RsmB-F_NOP2_cat"/>
</dbReference>
<dbReference type="GO" id="GO:0030488">
    <property type="term" value="P:tRNA methylation"/>
    <property type="evidence" value="ECO:0007669"/>
    <property type="project" value="TreeGrafter"/>
</dbReference>
<dbReference type="AlphaFoldDB" id="L0ACL5"/>
<keyword evidence="1" id="KW-0963">Cytoplasm</keyword>
<dbReference type="PANTHER" id="PTHR22807">
    <property type="entry name" value="NOP2 YEAST -RELATED NOL1/NOP2/FMU SUN DOMAIN-CONTAINING"/>
    <property type="match status" value="1"/>
</dbReference>
<sequence length="330" mass="38175">MGRNLDIEERIFNYEISSEAKKLAEKYGYSDYIVERYLKLLDNEAIDLLEANEIPMPQTIRCNDFLIRCDELEKRLVNKGFKIKKIPFLPHGYEIISSPYKVGATHEYLMGYYYLQDPGSMLVVYLMNPKKNSFIIDMASAPGGKSSQILQLTKDNVKLVSVELKKDRIKSLRSNLQRMGFSSYIILEIDARKLSLKDADMILLDSPSSGEGIIRKDPKRKKSRPRSDMKKIHMLQFQLLNKAIDMIKPEGEITYAACSTAIEEGEYVIDKILRRNEVDILNTYSPIGEHAFIEFNGVKFDDRIKNCIRLWPHKHGTEGFFICRLKKNQN</sequence>
<dbReference type="EMBL" id="CP003378">
    <property type="protein sequence ID" value="AFZ71164.1"/>
    <property type="molecule type" value="Genomic_DNA"/>
</dbReference>
<dbReference type="InterPro" id="IPR023267">
    <property type="entry name" value="RCMT"/>
</dbReference>
<evidence type="ECO:0000313" key="7">
    <source>
        <dbReference type="EMBL" id="AFZ71164.1"/>
    </source>
</evidence>
<reference evidence="8" key="1">
    <citation type="submission" date="2012-03" db="EMBL/GenBank/DDBJ databases">
        <title>Complete genome of Caldisphaera lagunensis DSM 15908.</title>
        <authorList>
            <person name="Lucas S."/>
            <person name="Copeland A."/>
            <person name="Lapidus A."/>
            <person name="Glavina del Rio T."/>
            <person name="Dalin E."/>
            <person name="Tice H."/>
            <person name="Bruce D."/>
            <person name="Goodwin L."/>
            <person name="Pitluck S."/>
            <person name="Peters L."/>
            <person name="Mikhailova N."/>
            <person name="Teshima H."/>
            <person name="Kyrpides N."/>
            <person name="Mavromatis K."/>
            <person name="Ivanova N."/>
            <person name="Brettin T."/>
            <person name="Detter J.C."/>
            <person name="Han C."/>
            <person name="Larimer F."/>
            <person name="Land M."/>
            <person name="Hauser L."/>
            <person name="Markowitz V."/>
            <person name="Cheng J.-F."/>
            <person name="Hugenholtz P."/>
            <person name="Woyke T."/>
            <person name="Wu D."/>
            <person name="Spring S."/>
            <person name="Schroeder M."/>
            <person name="Brambilla E."/>
            <person name="Klenk H.-P."/>
            <person name="Eisen J.A."/>
        </authorList>
    </citation>
    <scope>NUCLEOTIDE SEQUENCE [LARGE SCALE GENOMIC DNA]</scope>
    <source>
        <strain evidence="8">DSM 15908 / JCM 11604 / IC-154</strain>
    </source>
</reference>